<dbReference type="EMBL" id="GBXM01083606">
    <property type="protein sequence ID" value="JAH24971.1"/>
    <property type="molecule type" value="Transcribed_RNA"/>
</dbReference>
<reference evidence="1" key="2">
    <citation type="journal article" date="2015" name="Fish Shellfish Immunol.">
        <title>Early steps in the European eel (Anguilla anguilla)-Vibrio vulnificus interaction in the gills: Role of the RtxA13 toxin.</title>
        <authorList>
            <person name="Callol A."/>
            <person name="Pajuelo D."/>
            <person name="Ebbesson L."/>
            <person name="Teles M."/>
            <person name="MacKenzie S."/>
            <person name="Amaro C."/>
        </authorList>
    </citation>
    <scope>NUCLEOTIDE SEQUENCE</scope>
</reference>
<reference evidence="1" key="1">
    <citation type="submission" date="2014-11" db="EMBL/GenBank/DDBJ databases">
        <authorList>
            <person name="Amaro Gonzalez C."/>
        </authorList>
    </citation>
    <scope>NUCLEOTIDE SEQUENCE</scope>
</reference>
<proteinExistence type="predicted"/>
<dbReference type="AlphaFoldDB" id="A0A0E9R741"/>
<evidence type="ECO:0000313" key="1">
    <source>
        <dbReference type="EMBL" id="JAH24971.1"/>
    </source>
</evidence>
<sequence length="69" mass="7562">MIVFPLYACSSRQIQGSGTGSVVGTAKADSEKVSHFVWDNFDAPETFALVGIRILSQYKQDNALKPLKE</sequence>
<accession>A0A0E9R741</accession>
<name>A0A0E9R741_ANGAN</name>
<protein>
    <submittedName>
        <fullName evidence="1">Uncharacterized protein</fullName>
    </submittedName>
</protein>
<organism evidence="1">
    <name type="scientific">Anguilla anguilla</name>
    <name type="common">European freshwater eel</name>
    <name type="synonym">Muraena anguilla</name>
    <dbReference type="NCBI Taxonomy" id="7936"/>
    <lineage>
        <taxon>Eukaryota</taxon>
        <taxon>Metazoa</taxon>
        <taxon>Chordata</taxon>
        <taxon>Craniata</taxon>
        <taxon>Vertebrata</taxon>
        <taxon>Euteleostomi</taxon>
        <taxon>Actinopterygii</taxon>
        <taxon>Neopterygii</taxon>
        <taxon>Teleostei</taxon>
        <taxon>Anguilliformes</taxon>
        <taxon>Anguillidae</taxon>
        <taxon>Anguilla</taxon>
    </lineage>
</organism>